<sequence length="116" mass="13383">MSDDITERVNEDNDTQVEKIISEINIHELFHVGNVKKVIESKNRNPSEEIGSWKLFNKVFKDVCPNYDNIEPMIISRVKTKIWESASANQKSIYATYSQNHNEEIRKIFPGVCPSA</sequence>
<dbReference type="OrthoDB" id="2307116at2759"/>
<dbReference type="HOGENOM" id="CLU_2098155_0_0_1"/>
<gene>
    <name evidence="1" type="ORF">RirG_043780</name>
</gene>
<dbReference type="EMBL" id="JEMT01012501">
    <property type="protein sequence ID" value="EXX75209.1"/>
    <property type="molecule type" value="Genomic_DNA"/>
</dbReference>
<protein>
    <recommendedName>
        <fullName evidence="3">HMG box domain-containing protein</fullName>
    </recommendedName>
</protein>
<comment type="caution">
    <text evidence="1">The sequence shown here is derived from an EMBL/GenBank/DDBJ whole genome shotgun (WGS) entry which is preliminary data.</text>
</comment>
<dbReference type="AlphaFoldDB" id="A0A015L6D4"/>
<keyword evidence="2" id="KW-1185">Reference proteome</keyword>
<evidence type="ECO:0000313" key="2">
    <source>
        <dbReference type="Proteomes" id="UP000022910"/>
    </source>
</evidence>
<organism evidence="1 2">
    <name type="scientific">Rhizophagus irregularis (strain DAOM 197198w)</name>
    <name type="common">Glomus intraradices</name>
    <dbReference type="NCBI Taxonomy" id="1432141"/>
    <lineage>
        <taxon>Eukaryota</taxon>
        <taxon>Fungi</taxon>
        <taxon>Fungi incertae sedis</taxon>
        <taxon>Mucoromycota</taxon>
        <taxon>Glomeromycotina</taxon>
        <taxon>Glomeromycetes</taxon>
        <taxon>Glomerales</taxon>
        <taxon>Glomeraceae</taxon>
        <taxon>Rhizophagus</taxon>
    </lineage>
</organism>
<accession>A0A015L6D4</accession>
<name>A0A015L6D4_RHIIW</name>
<evidence type="ECO:0000313" key="1">
    <source>
        <dbReference type="EMBL" id="EXX75209.1"/>
    </source>
</evidence>
<evidence type="ECO:0008006" key="3">
    <source>
        <dbReference type="Google" id="ProtNLM"/>
    </source>
</evidence>
<dbReference type="Proteomes" id="UP000022910">
    <property type="component" value="Unassembled WGS sequence"/>
</dbReference>
<reference evidence="1 2" key="1">
    <citation type="submission" date="2014-02" db="EMBL/GenBank/DDBJ databases">
        <title>Single nucleus genome sequencing reveals high similarity among nuclei of an endomycorrhizal fungus.</title>
        <authorList>
            <person name="Lin K."/>
            <person name="Geurts R."/>
            <person name="Zhang Z."/>
            <person name="Limpens E."/>
            <person name="Saunders D.G."/>
            <person name="Mu D."/>
            <person name="Pang E."/>
            <person name="Cao H."/>
            <person name="Cha H."/>
            <person name="Lin T."/>
            <person name="Zhou Q."/>
            <person name="Shang Y."/>
            <person name="Li Y."/>
            <person name="Ivanov S."/>
            <person name="Sharma T."/>
            <person name="Velzen R.V."/>
            <person name="Ruijter N.D."/>
            <person name="Aanen D.K."/>
            <person name="Win J."/>
            <person name="Kamoun S."/>
            <person name="Bisseling T."/>
            <person name="Huang S."/>
        </authorList>
    </citation>
    <scope>NUCLEOTIDE SEQUENCE [LARGE SCALE GENOMIC DNA]</scope>
    <source>
        <strain evidence="2">DAOM197198w</strain>
    </source>
</reference>
<proteinExistence type="predicted"/>